<dbReference type="EMBL" id="CP120992">
    <property type="protein sequence ID" value="WLQ38596.1"/>
    <property type="molecule type" value="Genomic_DNA"/>
</dbReference>
<reference evidence="1 2" key="1">
    <citation type="submission" date="2023-03" db="EMBL/GenBank/DDBJ databases">
        <title>Isolation and description of six Streptomyces strains from soil environments, able to metabolize different microbial glucans.</title>
        <authorList>
            <person name="Widen T."/>
            <person name="Larsbrink J."/>
        </authorList>
    </citation>
    <scope>NUCLEOTIDE SEQUENCE [LARGE SCALE GENOMIC DNA]</scope>
    <source>
        <strain evidence="1 2">Mut2</strain>
    </source>
</reference>
<evidence type="ECO:0000313" key="1">
    <source>
        <dbReference type="EMBL" id="WLQ38596.1"/>
    </source>
</evidence>
<name>A0ABY9HYZ9_9ACTN</name>
<dbReference type="RefSeq" id="WP_306085303.1">
    <property type="nucleotide sequence ID" value="NZ_CP120992.1"/>
</dbReference>
<proteinExistence type="predicted"/>
<gene>
    <name evidence="1" type="ORF">P8A22_00085</name>
</gene>
<sequence length="156" mass="17065">MAELVAREEIRVSVEFHAFALQEEDDMEVPAPFPEERAEDPGADLLTAYDMRLDFESAGHTHEAALTAEVWSSEPSVTGDEPWEAQGEAEIFSTTGILSVETMSGVGEGRVELGRPGTLWKVRAYCSGRAEAARLAAVDMSVGVERYLVQFWPAST</sequence>
<evidence type="ECO:0000313" key="2">
    <source>
        <dbReference type="Proteomes" id="UP001229952"/>
    </source>
</evidence>
<keyword evidence="2" id="KW-1185">Reference proteome</keyword>
<dbReference type="Proteomes" id="UP001229952">
    <property type="component" value="Chromosome"/>
</dbReference>
<organism evidence="1 2">
    <name type="scientific">Streptomyces laculatispora</name>
    <dbReference type="NCBI Taxonomy" id="887464"/>
    <lineage>
        <taxon>Bacteria</taxon>
        <taxon>Bacillati</taxon>
        <taxon>Actinomycetota</taxon>
        <taxon>Actinomycetes</taxon>
        <taxon>Kitasatosporales</taxon>
        <taxon>Streptomycetaceae</taxon>
        <taxon>Streptomyces</taxon>
    </lineage>
</organism>
<protein>
    <submittedName>
        <fullName evidence="1">Uncharacterized protein</fullName>
    </submittedName>
</protein>
<accession>A0ABY9HYZ9</accession>